<dbReference type="EMBL" id="CP039353">
    <property type="protein sequence ID" value="QCE05582.1"/>
    <property type="molecule type" value="Genomic_DNA"/>
</dbReference>
<dbReference type="AlphaFoldDB" id="A0A4D6MY46"/>
<accession>A0A4D6MY46</accession>
<reference evidence="1 2" key="1">
    <citation type="submission" date="2019-04" db="EMBL/GenBank/DDBJ databases">
        <title>An improved genome assembly and genetic linkage map for asparagus bean, Vigna unguiculata ssp. sesquipedialis.</title>
        <authorList>
            <person name="Xia Q."/>
            <person name="Zhang R."/>
            <person name="Dong Y."/>
        </authorList>
    </citation>
    <scope>NUCLEOTIDE SEQUENCE [LARGE SCALE GENOMIC DNA]</scope>
    <source>
        <tissue evidence="1">Leaf</tissue>
    </source>
</reference>
<organism evidence="1 2">
    <name type="scientific">Vigna unguiculata</name>
    <name type="common">Cowpea</name>
    <dbReference type="NCBI Taxonomy" id="3917"/>
    <lineage>
        <taxon>Eukaryota</taxon>
        <taxon>Viridiplantae</taxon>
        <taxon>Streptophyta</taxon>
        <taxon>Embryophyta</taxon>
        <taxon>Tracheophyta</taxon>
        <taxon>Spermatophyta</taxon>
        <taxon>Magnoliopsida</taxon>
        <taxon>eudicotyledons</taxon>
        <taxon>Gunneridae</taxon>
        <taxon>Pentapetalae</taxon>
        <taxon>rosids</taxon>
        <taxon>fabids</taxon>
        <taxon>Fabales</taxon>
        <taxon>Fabaceae</taxon>
        <taxon>Papilionoideae</taxon>
        <taxon>50 kb inversion clade</taxon>
        <taxon>NPAAA clade</taxon>
        <taxon>indigoferoid/millettioid clade</taxon>
        <taxon>Phaseoleae</taxon>
        <taxon>Vigna</taxon>
    </lineage>
</organism>
<protein>
    <submittedName>
        <fullName evidence="1">Uncharacterized protein</fullName>
    </submittedName>
</protein>
<proteinExistence type="predicted"/>
<sequence length="129" mass="13990">MADDIRFPGAFMAFFAVSDFKSGAVSFLVQGWRCGNEDAGAVAMVAELLFSSGGCWCASIEALLQCSGAWREDGGAAHEQWLLATLTLQCEARRMEEMMMWQCMIGQILKKEAHMASGVPKTEAKGVSN</sequence>
<keyword evidence="2" id="KW-1185">Reference proteome</keyword>
<evidence type="ECO:0000313" key="1">
    <source>
        <dbReference type="EMBL" id="QCE05582.1"/>
    </source>
</evidence>
<dbReference type="Proteomes" id="UP000501690">
    <property type="component" value="Linkage Group LG9"/>
</dbReference>
<name>A0A4D6MY46_VIGUN</name>
<evidence type="ECO:0000313" key="2">
    <source>
        <dbReference type="Proteomes" id="UP000501690"/>
    </source>
</evidence>
<gene>
    <name evidence="1" type="ORF">DEO72_LG9g586</name>
</gene>